<feature type="compositionally biased region" description="Low complexity" evidence="7">
    <location>
        <begin position="339"/>
        <end position="371"/>
    </location>
</feature>
<dbReference type="InterPro" id="IPR011014">
    <property type="entry name" value="MscS_channel_TM-2"/>
</dbReference>
<reference evidence="11" key="1">
    <citation type="journal article" date="2015" name="Nature">
        <title>Complex archaea that bridge the gap between prokaryotes and eukaryotes.</title>
        <authorList>
            <person name="Spang A."/>
            <person name="Saw J.H."/>
            <person name="Jorgensen S.L."/>
            <person name="Zaremba-Niedzwiedzka K."/>
            <person name="Martijn J."/>
            <person name="Lind A.E."/>
            <person name="van Eijk R."/>
            <person name="Schleper C."/>
            <person name="Guy L."/>
            <person name="Ettema T.J."/>
        </authorList>
    </citation>
    <scope>NUCLEOTIDE SEQUENCE</scope>
</reference>
<name>A0A0F9VBB0_9ZZZZ</name>
<dbReference type="PANTHER" id="PTHR30221:SF1">
    <property type="entry name" value="SMALL-CONDUCTANCE MECHANOSENSITIVE CHANNEL"/>
    <property type="match status" value="1"/>
</dbReference>
<dbReference type="InterPro" id="IPR006685">
    <property type="entry name" value="MscS_channel_2nd"/>
</dbReference>
<dbReference type="SUPFAM" id="SSF50182">
    <property type="entry name" value="Sm-like ribonucleoproteins"/>
    <property type="match status" value="1"/>
</dbReference>
<feature type="domain" description="Mechanosensitive ion channel MscS" evidence="9">
    <location>
        <begin position="138"/>
        <end position="200"/>
    </location>
</feature>
<protein>
    <recommendedName>
        <fullName evidence="12">Small-conductance mechanosensitive channel</fullName>
    </recommendedName>
</protein>
<keyword evidence="6 8" id="KW-0472">Membrane</keyword>
<evidence type="ECO:0000256" key="1">
    <source>
        <dbReference type="ARBA" id="ARBA00004651"/>
    </source>
</evidence>
<dbReference type="Gene3D" id="1.10.287.1260">
    <property type="match status" value="1"/>
</dbReference>
<evidence type="ECO:0000256" key="5">
    <source>
        <dbReference type="ARBA" id="ARBA00022989"/>
    </source>
</evidence>
<evidence type="ECO:0008006" key="12">
    <source>
        <dbReference type="Google" id="ProtNLM"/>
    </source>
</evidence>
<dbReference type="Gene3D" id="3.30.70.100">
    <property type="match status" value="1"/>
</dbReference>
<dbReference type="InterPro" id="IPR023408">
    <property type="entry name" value="MscS_beta-dom_sf"/>
</dbReference>
<dbReference type="Gene3D" id="2.30.30.60">
    <property type="match status" value="1"/>
</dbReference>
<comment type="caution">
    <text evidence="11">The sequence shown here is derived from an EMBL/GenBank/DDBJ whole genome shotgun (WGS) entry which is preliminary data.</text>
</comment>
<dbReference type="PANTHER" id="PTHR30221">
    <property type="entry name" value="SMALL-CONDUCTANCE MECHANOSENSITIVE CHANNEL"/>
    <property type="match status" value="1"/>
</dbReference>
<dbReference type="SUPFAM" id="SSF82861">
    <property type="entry name" value="Mechanosensitive channel protein MscS (YggB), transmembrane region"/>
    <property type="match status" value="1"/>
</dbReference>
<accession>A0A0F9VBB0</accession>
<dbReference type="InterPro" id="IPR010920">
    <property type="entry name" value="LSM_dom_sf"/>
</dbReference>
<gene>
    <name evidence="11" type="ORF">LCGC14_0504910</name>
</gene>
<feature type="region of interest" description="Disordered" evidence="7">
    <location>
        <begin position="314"/>
        <end position="371"/>
    </location>
</feature>
<evidence type="ECO:0000256" key="8">
    <source>
        <dbReference type="SAM" id="Phobius"/>
    </source>
</evidence>
<comment type="subcellular location">
    <subcellularLocation>
        <location evidence="1">Cell membrane</location>
        <topology evidence="1">Multi-pass membrane protein</topology>
    </subcellularLocation>
</comment>
<dbReference type="InterPro" id="IPR049278">
    <property type="entry name" value="MS_channel_C"/>
</dbReference>
<organism evidence="11">
    <name type="scientific">marine sediment metagenome</name>
    <dbReference type="NCBI Taxonomy" id="412755"/>
    <lineage>
        <taxon>unclassified sequences</taxon>
        <taxon>metagenomes</taxon>
        <taxon>ecological metagenomes</taxon>
    </lineage>
</organism>
<evidence type="ECO:0000256" key="6">
    <source>
        <dbReference type="ARBA" id="ARBA00023136"/>
    </source>
</evidence>
<keyword evidence="3" id="KW-1003">Cell membrane</keyword>
<dbReference type="AlphaFoldDB" id="A0A0F9VBB0"/>
<evidence type="ECO:0000313" key="11">
    <source>
        <dbReference type="EMBL" id="KKN63118.1"/>
    </source>
</evidence>
<evidence type="ECO:0000256" key="2">
    <source>
        <dbReference type="ARBA" id="ARBA00008017"/>
    </source>
</evidence>
<dbReference type="EMBL" id="LAZR01000600">
    <property type="protein sequence ID" value="KKN63118.1"/>
    <property type="molecule type" value="Genomic_DNA"/>
</dbReference>
<evidence type="ECO:0000259" key="10">
    <source>
        <dbReference type="Pfam" id="PF21082"/>
    </source>
</evidence>
<feature type="transmembrane region" description="Helical" evidence="8">
    <location>
        <begin position="51"/>
        <end position="73"/>
    </location>
</feature>
<comment type="similarity">
    <text evidence="2">Belongs to the MscS (TC 1.A.23) family.</text>
</comment>
<dbReference type="Pfam" id="PF21082">
    <property type="entry name" value="MS_channel_3rd"/>
    <property type="match status" value="1"/>
</dbReference>
<proteinExistence type="inferred from homology"/>
<keyword evidence="5 8" id="KW-1133">Transmembrane helix</keyword>
<feature type="domain" description="Mechanosensitive ion channel MscS C-terminal" evidence="10">
    <location>
        <begin position="213"/>
        <end position="295"/>
    </location>
</feature>
<evidence type="ECO:0000259" key="9">
    <source>
        <dbReference type="Pfam" id="PF00924"/>
    </source>
</evidence>
<dbReference type="GO" id="GO:0005886">
    <property type="term" value="C:plasma membrane"/>
    <property type="evidence" value="ECO:0007669"/>
    <property type="project" value="UniProtKB-SubCell"/>
</dbReference>
<dbReference type="Pfam" id="PF00924">
    <property type="entry name" value="MS_channel_2nd"/>
    <property type="match status" value="1"/>
</dbReference>
<dbReference type="GO" id="GO:0008381">
    <property type="term" value="F:mechanosensitive monoatomic ion channel activity"/>
    <property type="evidence" value="ECO:0007669"/>
    <property type="project" value="InterPro"/>
</dbReference>
<dbReference type="InterPro" id="IPR045275">
    <property type="entry name" value="MscS_archaea/bacteria_type"/>
</dbReference>
<dbReference type="InterPro" id="IPR011066">
    <property type="entry name" value="MscS_channel_C_sf"/>
</dbReference>
<evidence type="ECO:0000256" key="4">
    <source>
        <dbReference type="ARBA" id="ARBA00022692"/>
    </source>
</evidence>
<sequence>MFEAFAQESGTANPASLAVATTPETVEQAVEIDPAFALGKIEAWVVGFQKLLPNIVVALVLLALFWGIGWLVGRGFSAWAKRRGRDNLGEVLGSFLKWVVILLGILLALTIVIPSLKPGDLVAGLGIGSVAIGFAFKDILQNWLAGLLLLIRQPFEVGDQIIVNGYEGTVEWIETRATIITTYDRRRVIIPNADVYSNAVTVNTAHKLRRSQYDVGIGYGDDVETAREAILAALAETPGVEADPKSEVLVWDLAASTVNLRARWWTNSKRTDVVHTQAAALEAIKASLDKAGIDMPFDTQVLLFHDQTEELDGVRGRQREGWPKPAKGTLPRPARLVDAESASARTSATETEGASAGDAPGQPSGSQSSGR</sequence>
<keyword evidence="4 8" id="KW-0812">Transmembrane</keyword>
<dbReference type="SUPFAM" id="SSF82689">
    <property type="entry name" value="Mechanosensitive channel protein MscS (YggB), C-terminal domain"/>
    <property type="match status" value="1"/>
</dbReference>
<feature type="transmembrane region" description="Helical" evidence="8">
    <location>
        <begin position="94"/>
        <end position="115"/>
    </location>
</feature>
<evidence type="ECO:0000256" key="7">
    <source>
        <dbReference type="SAM" id="MobiDB-lite"/>
    </source>
</evidence>
<evidence type="ECO:0000256" key="3">
    <source>
        <dbReference type="ARBA" id="ARBA00022475"/>
    </source>
</evidence>